<protein>
    <submittedName>
        <fullName evidence="1">Protein-ribulosamine 3-kinase like protein</fullName>
    </submittedName>
</protein>
<comment type="caution">
    <text evidence="1">The sequence shown here is derived from an EMBL/GenBank/DDBJ whole genome shotgun (WGS) entry which is preliminary data.</text>
</comment>
<accession>A0ABR2HM05</accession>
<organism evidence="1 2">
    <name type="scientific">Apiospora arundinis</name>
    <dbReference type="NCBI Taxonomy" id="335852"/>
    <lineage>
        <taxon>Eukaryota</taxon>
        <taxon>Fungi</taxon>
        <taxon>Dikarya</taxon>
        <taxon>Ascomycota</taxon>
        <taxon>Pezizomycotina</taxon>
        <taxon>Sordariomycetes</taxon>
        <taxon>Xylariomycetidae</taxon>
        <taxon>Amphisphaeriales</taxon>
        <taxon>Apiosporaceae</taxon>
        <taxon>Apiospora</taxon>
    </lineage>
</organism>
<dbReference type="EMBL" id="JAPCWZ010000010">
    <property type="protein sequence ID" value="KAK8848774.1"/>
    <property type="molecule type" value="Genomic_DNA"/>
</dbReference>
<dbReference type="InterPro" id="IPR016477">
    <property type="entry name" value="Fructo-/Ketosamine-3-kinase"/>
</dbReference>
<dbReference type="Proteomes" id="UP001390339">
    <property type="component" value="Unassembled WGS sequence"/>
</dbReference>
<evidence type="ECO:0000313" key="2">
    <source>
        <dbReference type="Proteomes" id="UP001390339"/>
    </source>
</evidence>
<sequence length="172" mass="19198">MQQLSISNNDLLSLENAKTAFWAAGLNDVPGSLIENVDGNVKAVLPSNANGFIIKPHSESTWSRTAKIKVEFNVKYAAYFLKDGNMAIDPDDDPIIFDPACTYGHNEMDLGVWTNPRMVTGMPFINNCHDFFPRSAPTEDYVGRNILYALTFEARVPTTLLGNAFFRQERTC</sequence>
<gene>
    <name evidence="1" type="ORF">PGQ11_015254</name>
</gene>
<dbReference type="Gene3D" id="3.90.1200.10">
    <property type="match status" value="1"/>
</dbReference>
<evidence type="ECO:0000313" key="1">
    <source>
        <dbReference type="EMBL" id="KAK8848774.1"/>
    </source>
</evidence>
<name>A0ABR2HM05_9PEZI</name>
<keyword evidence="2" id="KW-1185">Reference proteome</keyword>
<proteinExistence type="predicted"/>
<reference evidence="1 2" key="1">
    <citation type="journal article" date="2024" name="IMA Fungus">
        <title>Apiospora arundinis, a panoply of carbohydrate-active enzymes and secondary metabolites.</title>
        <authorList>
            <person name="Sorensen T."/>
            <person name="Petersen C."/>
            <person name="Muurmann A.T."/>
            <person name="Christiansen J.V."/>
            <person name="Brundto M.L."/>
            <person name="Overgaard C.K."/>
            <person name="Boysen A.T."/>
            <person name="Wollenberg R.D."/>
            <person name="Larsen T.O."/>
            <person name="Sorensen J.L."/>
            <person name="Nielsen K.L."/>
            <person name="Sondergaard T.E."/>
        </authorList>
    </citation>
    <scope>NUCLEOTIDE SEQUENCE [LARGE SCALE GENOMIC DNA]</scope>
    <source>
        <strain evidence="1 2">AAU 773</strain>
    </source>
</reference>
<dbReference type="Pfam" id="PF03881">
    <property type="entry name" value="Fructosamin_kin"/>
    <property type="match status" value="1"/>
</dbReference>